<dbReference type="EMBL" id="JAAOAK010000088">
    <property type="protein sequence ID" value="KAF5690473.1"/>
    <property type="molecule type" value="Genomic_DNA"/>
</dbReference>
<comment type="caution">
    <text evidence="2">The sequence shown here is derived from an EMBL/GenBank/DDBJ whole genome shotgun (WGS) entry which is preliminary data.</text>
</comment>
<evidence type="ECO:0000313" key="3">
    <source>
        <dbReference type="Proteomes" id="UP000562682"/>
    </source>
</evidence>
<dbReference type="InterPro" id="IPR010730">
    <property type="entry name" value="HET"/>
</dbReference>
<accession>A0A8H5UIV8</accession>
<organism evidence="2 3">
    <name type="scientific">Fusarium denticulatum</name>
    <dbReference type="NCBI Taxonomy" id="48507"/>
    <lineage>
        <taxon>Eukaryota</taxon>
        <taxon>Fungi</taxon>
        <taxon>Dikarya</taxon>
        <taxon>Ascomycota</taxon>
        <taxon>Pezizomycotina</taxon>
        <taxon>Sordariomycetes</taxon>
        <taxon>Hypocreomycetidae</taxon>
        <taxon>Hypocreales</taxon>
        <taxon>Nectriaceae</taxon>
        <taxon>Fusarium</taxon>
        <taxon>Fusarium fujikuroi species complex</taxon>
    </lineage>
</organism>
<keyword evidence="3" id="KW-1185">Reference proteome</keyword>
<evidence type="ECO:0000259" key="1">
    <source>
        <dbReference type="Pfam" id="PF06985"/>
    </source>
</evidence>
<dbReference type="Pfam" id="PF06985">
    <property type="entry name" value="HET"/>
    <property type="match status" value="1"/>
</dbReference>
<sequence>MRHLGSESSKSSLSESNQKLLAAQQARAFYGQHSHPKHGLTIVVSGVNSEASSERERSIPWLTMRTLPGDPAQRSGAKTARLIREITSSLTSTVHALEWLKECLLSKDCFEGCTHIIDNDLQRCLANMHANNEESESPFLSEESDMSLQGKEMRRLQLCEDIQLLHQQRSLSRVNALNEEECAARLVEINDTDRGTKLKIVPGSVGYPSYAALSYRWGGLDAIWQTTTKNLGMRLTEFNIVELPKTLSDTVQVVRNLGLKWVWIDSLCIVQDDKGDWAREAVKMASIYQNAIVTISADSSQDARAGLYNEKSSSIFNERDSMKICSKLSTDEESSIFLFPDQETRIDRSATNLRDMGDLLSHCALRDRGWTMQERILSTRIIHYAEDQLYWECYHGIHESEDELLWVGRNVNIAKIAHRIKSAENEEAKEKELKQMLRYWYVHLIGGDYSHRSLTFIDDKLLAISGVAKALDNIHPYGYMAGHWCEDDDELVKSLCWKRGGPGKKATKYRAPSWSWASQDSAIDYGHFSIVGTLGEKIVAEPVAMEGQSPDGTPFGRYDNGYLQMKAKVGHGKLFPNCGHDFSNYQQTGAFGGYTVDPLKERCAFLLLDGGETSDLVRLDESQVTQEPITEPIDVQVVMLSEMESEGEEGPRPGACLICILDEKTLDTEALSHFLSHEYSHRFAPISADLPGPMDHREFIARLKHVREVMSSFAVTVKQMWPNPSLRQVLVWAISETNFHRHLRDSDDDDEWTKRGEYMFLMTMNETGEEIMDVLEFVDSKATEDIVGLVARALEKKSSVES</sequence>
<evidence type="ECO:0000313" key="2">
    <source>
        <dbReference type="EMBL" id="KAF5690473.1"/>
    </source>
</evidence>
<name>A0A8H5UIV8_9HYPO</name>
<dbReference type="PANTHER" id="PTHR33112:SF16">
    <property type="entry name" value="HETEROKARYON INCOMPATIBILITY DOMAIN-CONTAINING PROTEIN"/>
    <property type="match status" value="1"/>
</dbReference>
<proteinExistence type="predicted"/>
<dbReference type="PANTHER" id="PTHR33112">
    <property type="entry name" value="DOMAIN PROTEIN, PUTATIVE-RELATED"/>
    <property type="match status" value="1"/>
</dbReference>
<dbReference type="Proteomes" id="UP000562682">
    <property type="component" value="Unassembled WGS sequence"/>
</dbReference>
<gene>
    <name evidence="2" type="ORF">FDENT_3857</name>
</gene>
<reference evidence="2 3" key="1">
    <citation type="submission" date="2020-05" db="EMBL/GenBank/DDBJ databases">
        <title>Identification and distribution of gene clusters putatively required for synthesis of sphingolipid metabolism inhibitors in phylogenetically diverse species of the filamentous fungus Fusarium.</title>
        <authorList>
            <person name="Kim H.-S."/>
            <person name="Busman M."/>
            <person name="Brown D.W."/>
            <person name="Divon H."/>
            <person name="Uhlig S."/>
            <person name="Proctor R.H."/>
        </authorList>
    </citation>
    <scope>NUCLEOTIDE SEQUENCE [LARGE SCALE GENOMIC DNA]</scope>
    <source>
        <strain evidence="2 3">NRRL 25311</strain>
    </source>
</reference>
<dbReference type="AlphaFoldDB" id="A0A8H5UIV8"/>
<protein>
    <recommendedName>
        <fullName evidence="1">Heterokaryon incompatibility domain-containing protein</fullName>
    </recommendedName>
</protein>
<feature type="domain" description="Heterokaryon incompatibility" evidence="1">
    <location>
        <begin position="210"/>
        <end position="374"/>
    </location>
</feature>